<feature type="transmembrane region" description="Helical" evidence="1">
    <location>
        <begin position="126"/>
        <end position="143"/>
    </location>
</feature>
<dbReference type="EMBL" id="BAABLP010000005">
    <property type="protein sequence ID" value="GAA4751510.1"/>
    <property type="molecule type" value="Genomic_DNA"/>
</dbReference>
<feature type="transmembrane region" description="Helical" evidence="1">
    <location>
        <begin position="174"/>
        <end position="203"/>
    </location>
</feature>
<feature type="transmembrane region" description="Helical" evidence="1">
    <location>
        <begin position="273"/>
        <end position="291"/>
    </location>
</feature>
<keyword evidence="1" id="KW-1133">Transmembrane helix</keyword>
<feature type="transmembrane region" description="Helical" evidence="1">
    <location>
        <begin position="210"/>
        <end position="229"/>
    </location>
</feature>
<keyword evidence="3" id="KW-1185">Reference proteome</keyword>
<evidence type="ECO:0000256" key="1">
    <source>
        <dbReference type="SAM" id="Phobius"/>
    </source>
</evidence>
<organism evidence="2 3">
    <name type="scientific">Amnibacterium soli</name>
    <dbReference type="NCBI Taxonomy" id="1282736"/>
    <lineage>
        <taxon>Bacteria</taxon>
        <taxon>Bacillati</taxon>
        <taxon>Actinomycetota</taxon>
        <taxon>Actinomycetes</taxon>
        <taxon>Micrococcales</taxon>
        <taxon>Microbacteriaceae</taxon>
        <taxon>Amnibacterium</taxon>
    </lineage>
</organism>
<dbReference type="Proteomes" id="UP001500121">
    <property type="component" value="Unassembled WGS sequence"/>
</dbReference>
<dbReference type="RefSeq" id="WP_345481594.1">
    <property type="nucleotide sequence ID" value="NZ_BAABLP010000005.1"/>
</dbReference>
<reference evidence="3" key="1">
    <citation type="journal article" date="2019" name="Int. J. Syst. Evol. Microbiol.">
        <title>The Global Catalogue of Microorganisms (GCM) 10K type strain sequencing project: providing services to taxonomists for standard genome sequencing and annotation.</title>
        <authorList>
            <consortium name="The Broad Institute Genomics Platform"/>
            <consortium name="The Broad Institute Genome Sequencing Center for Infectious Disease"/>
            <person name="Wu L."/>
            <person name="Ma J."/>
        </authorList>
    </citation>
    <scope>NUCLEOTIDE SEQUENCE [LARGE SCALE GENOMIC DNA]</scope>
    <source>
        <strain evidence="3">JCM 19015</strain>
    </source>
</reference>
<feature type="transmembrane region" description="Helical" evidence="1">
    <location>
        <begin position="298"/>
        <end position="318"/>
    </location>
</feature>
<feature type="transmembrane region" description="Helical" evidence="1">
    <location>
        <begin position="338"/>
        <end position="362"/>
    </location>
</feature>
<feature type="transmembrane region" description="Helical" evidence="1">
    <location>
        <begin position="150"/>
        <end position="168"/>
    </location>
</feature>
<evidence type="ECO:0008006" key="4">
    <source>
        <dbReference type="Google" id="ProtNLM"/>
    </source>
</evidence>
<keyword evidence="1" id="KW-0812">Transmembrane</keyword>
<feature type="transmembrane region" description="Helical" evidence="1">
    <location>
        <begin position="15"/>
        <end position="35"/>
    </location>
</feature>
<name>A0ABP8ZB01_9MICO</name>
<gene>
    <name evidence="2" type="ORF">GCM10025783_25120</name>
</gene>
<keyword evidence="1" id="KW-0472">Membrane</keyword>
<comment type="caution">
    <text evidence="2">The sequence shown here is derived from an EMBL/GenBank/DDBJ whole genome shotgun (WGS) entry which is preliminary data.</text>
</comment>
<feature type="transmembrane region" description="Helical" evidence="1">
    <location>
        <begin position="70"/>
        <end position="91"/>
    </location>
</feature>
<sequence length="497" mass="51503">MQGGDEVARPNRQHVALAAVLAAIWLIAVAVRAAIMVRGGGLSGLGAYDDGVYYAASDALVHGRLPYRDFLFIQPPLIAVVTAPFAALGAATSDAFGFEVGRMAYIALGGVNAVLCGAVLRRFGWTAVAVGGVGYALFHPAVYAERSVLLEPLGTFAVLTALLLLQLAPAHPRLAVLAGLLAGLGAGAKIWYVVPAVVLLVSARRLWSRYLVGLAVGGCAIYLPFLAAAPQQMVQQVVLDQLGRGGAPGTAGSVQRLQDLLGARATVGVPVDVIAPVVGVLAIAAVVTALVTSGARVFGVLAVATVAVLLAAPSWFTHYTALTAPPLALCVGLAAGRLAGVLAARPAKVALVAVVLLGVLFANEANDRSRYGHRTPPGLTQAAKVVPGCITADDPGALVEMNVLSRDLRDPHCQVWPDVTGWTYTRAYLERDRAGVLVSRASNGTWQAGVVRFLESGDATIRIRHATGLSAQSKRRIDAGAVLFKRGRFVVHAATAS</sequence>
<evidence type="ECO:0000313" key="2">
    <source>
        <dbReference type="EMBL" id="GAA4751510.1"/>
    </source>
</evidence>
<proteinExistence type="predicted"/>
<evidence type="ECO:0000313" key="3">
    <source>
        <dbReference type="Proteomes" id="UP001500121"/>
    </source>
</evidence>
<feature type="transmembrane region" description="Helical" evidence="1">
    <location>
        <begin position="103"/>
        <end position="120"/>
    </location>
</feature>
<accession>A0ABP8ZB01</accession>
<protein>
    <recommendedName>
        <fullName evidence="4">Glycosyltransferase RgtA/B/C/D-like domain-containing protein</fullName>
    </recommendedName>
</protein>